<protein>
    <submittedName>
        <fullName evidence="2">Cu+-exporting ATPase</fullName>
    </submittedName>
</protein>
<dbReference type="InterPro" id="IPR036412">
    <property type="entry name" value="HAD-like_sf"/>
</dbReference>
<dbReference type="GO" id="GO:0055070">
    <property type="term" value="P:copper ion homeostasis"/>
    <property type="evidence" value="ECO:0007669"/>
    <property type="project" value="TreeGrafter"/>
</dbReference>
<dbReference type="GO" id="GO:0005507">
    <property type="term" value="F:copper ion binding"/>
    <property type="evidence" value="ECO:0007669"/>
    <property type="project" value="TreeGrafter"/>
</dbReference>
<keyword evidence="3" id="KW-1185">Reference proteome</keyword>
<keyword evidence="1" id="KW-1278">Translocase</keyword>
<comment type="caution">
    <text evidence="2">The sequence shown here is derived from an EMBL/GenBank/DDBJ whole genome shotgun (WGS) entry which is preliminary data.</text>
</comment>
<sequence>MPAHWLEVGLKSGEVLSECTPGAKADLVRTLPWPVLFIGDGVNDAPALAAADCGIVVARAHPAAASSAAVSFLSGGVEQLAITLSIARRYQRISRQNILTAIGYNMIAVPTALLGGLSPVTAAVAMSASSILALANAARWAVSI</sequence>
<dbReference type="EMBL" id="BBQY01000018">
    <property type="protein sequence ID" value="GBH31538.1"/>
    <property type="molecule type" value="Genomic_DNA"/>
</dbReference>
<proteinExistence type="predicted"/>
<reference evidence="2 3" key="1">
    <citation type="submission" date="2014-12" db="EMBL/GenBank/DDBJ databases">
        <title>Whole genome sequencing of Sphingobium xenophagum OW59.</title>
        <authorList>
            <person name="Ohta Y."/>
            <person name="Nishi S."/>
            <person name="Hatada Y."/>
        </authorList>
    </citation>
    <scope>NUCLEOTIDE SEQUENCE [LARGE SCALE GENOMIC DNA]</scope>
    <source>
        <strain evidence="2 3">OW59</strain>
    </source>
</reference>
<evidence type="ECO:0000256" key="1">
    <source>
        <dbReference type="ARBA" id="ARBA00022967"/>
    </source>
</evidence>
<dbReference type="GO" id="GO:0016020">
    <property type="term" value="C:membrane"/>
    <property type="evidence" value="ECO:0007669"/>
    <property type="project" value="TreeGrafter"/>
</dbReference>
<dbReference type="GO" id="GO:0043682">
    <property type="term" value="F:P-type divalent copper transporter activity"/>
    <property type="evidence" value="ECO:0007669"/>
    <property type="project" value="TreeGrafter"/>
</dbReference>
<evidence type="ECO:0000313" key="3">
    <source>
        <dbReference type="Proteomes" id="UP000290975"/>
    </source>
</evidence>
<dbReference type="PANTHER" id="PTHR43520:SF8">
    <property type="entry name" value="P-TYPE CU(+) TRANSPORTER"/>
    <property type="match status" value="1"/>
</dbReference>
<organism evidence="2 3">
    <name type="scientific">Sphingobium xenophagum</name>
    <dbReference type="NCBI Taxonomy" id="121428"/>
    <lineage>
        <taxon>Bacteria</taxon>
        <taxon>Pseudomonadati</taxon>
        <taxon>Pseudomonadota</taxon>
        <taxon>Alphaproteobacteria</taxon>
        <taxon>Sphingomonadales</taxon>
        <taxon>Sphingomonadaceae</taxon>
        <taxon>Sphingobium</taxon>
    </lineage>
</organism>
<dbReference type="SUPFAM" id="SSF56784">
    <property type="entry name" value="HAD-like"/>
    <property type="match status" value="1"/>
</dbReference>
<accession>A0A401J4L7</accession>
<evidence type="ECO:0000313" key="2">
    <source>
        <dbReference type="EMBL" id="GBH31538.1"/>
    </source>
</evidence>
<dbReference type="InterPro" id="IPR023214">
    <property type="entry name" value="HAD_sf"/>
</dbReference>
<dbReference type="Gene3D" id="3.40.50.1000">
    <property type="entry name" value="HAD superfamily/HAD-like"/>
    <property type="match status" value="1"/>
</dbReference>
<gene>
    <name evidence="2" type="ORF">MBESOW_P2795</name>
</gene>
<dbReference type="Proteomes" id="UP000290975">
    <property type="component" value="Unassembled WGS sequence"/>
</dbReference>
<dbReference type="AlphaFoldDB" id="A0A401J4L7"/>
<name>A0A401J4L7_SPHXE</name>
<dbReference type="PANTHER" id="PTHR43520">
    <property type="entry name" value="ATP7, ISOFORM B"/>
    <property type="match status" value="1"/>
</dbReference>